<dbReference type="EMBL" id="MAJD01000002">
    <property type="protein sequence ID" value="OBX35627.1"/>
    <property type="molecule type" value="Genomic_DNA"/>
</dbReference>
<dbReference type="AlphaFoldDB" id="A0A1B8P033"/>
<proteinExistence type="predicted"/>
<sequence>MKLKHLLHPIRSARRIEELEDRVRELEITLRADHQWLAHDPIARALTKRYLCMTIDSWASYAPEAIDQLRDRLRLNPYRQTESIPEGMALVPREITAETGHKVGMIGDFFEHIDESCPECEGAGCDDAQICDLCKGRGRLERPVAVSWTTIKAIHRRVVEIAEGGR</sequence>
<protein>
    <submittedName>
        <fullName evidence="1">Uncharacterized protein</fullName>
    </submittedName>
</protein>
<dbReference type="InterPro" id="IPR036410">
    <property type="entry name" value="HSP_DnaJ_Cys-rich_dom_sf"/>
</dbReference>
<reference evidence="1 2" key="1">
    <citation type="submission" date="2016-06" db="EMBL/GenBank/DDBJ databases">
        <title>Genome sequence of halotolerant plant growth promoting strain of Halomonas elongata HEK1 isolated from salterns of Rann of Kutch, Gujarat, India.</title>
        <authorList>
            <person name="Gaba S."/>
            <person name="Singh R.N."/>
            <person name="Abrol S."/>
            <person name="Kaushik R."/>
            <person name="Saxena A.K."/>
        </authorList>
    </citation>
    <scope>NUCLEOTIDE SEQUENCE [LARGE SCALE GENOMIC DNA]</scope>
    <source>
        <strain evidence="1 2">HEK1</strain>
    </source>
</reference>
<name>A0A1B8P033_HALEL</name>
<gene>
    <name evidence="1" type="ORF">A8U91_04701</name>
</gene>
<dbReference type="SUPFAM" id="SSF57938">
    <property type="entry name" value="DnaJ/Hsp40 cysteine-rich domain"/>
    <property type="match status" value="1"/>
</dbReference>
<evidence type="ECO:0000313" key="1">
    <source>
        <dbReference type="EMBL" id="OBX35627.1"/>
    </source>
</evidence>
<dbReference type="Proteomes" id="UP000092504">
    <property type="component" value="Unassembled WGS sequence"/>
</dbReference>
<accession>A0A1B8P033</accession>
<dbReference type="Gene3D" id="6.20.20.10">
    <property type="match status" value="1"/>
</dbReference>
<comment type="caution">
    <text evidence="1">The sequence shown here is derived from an EMBL/GenBank/DDBJ whole genome shotgun (WGS) entry which is preliminary data.</text>
</comment>
<organism evidence="1 2">
    <name type="scientific">Halomonas elongata</name>
    <dbReference type="NCBI Taxonomy" id="2746"/>
    <lineage>
        <taxon>Bacteria</taxon>
        <taxon>Pseudomonadati</taxon>
        <taxon>Pseudomonadota</taxon>
        <taxon>Gammaproteobacteria</taxon>
        <taxon>Oceanospirillales</taxon>
        <taxon>Halomonadaceae</taxon>
        <taxon>Halomonas</taxon>
    </lineage>
</organism>
<evidence type="ECO:0000313" key="2">
    <source>
        <dbReference type="Proteomes" id="UP000092504"/>
    </source>
</evidence>